<feature type="chain" id="PRO_5012679442" evidence="2">
    <location>
        <begin position="20"/>
        <end position="207"/>
    </location>
</feature>
<dbReference type="Proteomes" id="UP000184330">
    <property type="component" value="Unassembled WGS sequence"/>
</dbReference>
<evidence type="ECO:0000256" key="2">
    <source>
        <dbReference type="SAM" id="SignalP"/>
    </source>
</evidence>
<evidence type="ECO:0000313" key="4">
    <source>
        <dbReference type="Proteomes" id="UP000184330"/>
    </source>
</evidence>
<feature type="region of interest" description="Disordered" evidence="1">
    <location>
        <begin position="99"/>
        <end position="132"/>
    </location>
</feature>
<gene>
    <name evidence="3" type="ORF">PAC_12850</name>
</gene>
<reference evidence="3 4" key="1">
    <citation type="submission" date="2016-03" db="EMBL/GenBank/DDBJ databases">
        <authorList>
            <person name="Ploux O."/>
        </authorList>
    </citation>
    <scope>NUCLEOTIDE SEQUENCE [LARGE SCALE GENOMIC DNA]</scope>
    <source>
        <strain evidence="3 4">UAMH 11012</strain>
    </source>
</reference>
<dbReference type="EMBL" id="FJOG01000022">
    <property type="protein sequence ID" value="CZR62953.1"/>
    <property type="molecule type" value="Genomic_DNA"/>
</dbReference>
<sequence length="207" mass="21114">MSSNQLLIQLLALSSSVSQLQNLQLLNIGQQNSLFSVSPDLLNFVQGCGGSLNQLAQFASSPVNSLLINLNSNSNACLEELIQLEQLFLSGNNNLDLGNSNLNNGQDPSNSTASVDSSNSTASVDSSNSTASVDVSNSTAAASNVSANAAPVAVAQQGNAKGSANAKGKKGEKRGIEEVVKRSAGSKKQVLTGMGLAAMMVAGVFAL</sequence>
<evidence type="ECO:0000256" key="1">
    <source>
        <dbReference type="SAM" id="MobiDB-lite"/>
    </source>
</evidence>
<accession>A0A1L7XD56</accession>
<feature type="region of interest" description="Disordered" evidence="1">
    <location>
        <begin position="156"/>
        <end position="180"/>
    </location>
</feature>
<proteinExistence type="predicted"/>
<name>A0A1L7XD56_9HELO</name>
<feature type="signal peptide" evidence="2">
    <location>
        <begin position="1"/>
        <end position="19"/>
    </location>
</feature>
<organism evidence="3 4">
    <name type="scientific">Phialocephala subalpina</name>
    <dbReference type="NCBI Taxonomy" id="576137"/>
    <lineage>
        <taxon>Eukaryota</taxon>
        <taxon>Fungi</taxon>
        <taxon>Dikarya</taxon>
        <taxon>Ascomycota</taxon>
        <taxon>Pezizomycotina</taxon>
        <taxon>Leotiomycetes</taxon>
        <taxon>Helotiales</taxon>
        <taxon>Mollisiaceae</taxon>
        <taxon>Phialocephala</taxon>
        <taxon>Phialocephala fortinii species complex</taxon>
    </lineage>
</organism>
<dbReference type="AlphaFoldDB" id="A0A1L7XD56"/>
<keyword evidence="4" id="KW-1185">Reference proteome</keyword>
<protein>
    <submittedName>
        <fullName evidence="3">Uncharacterized protein</fullName>
    </submittedName>
</protein>
<keyword evidence="2" id="KW-0732">Signal</keyword>
<feature type="compositionally biased region" description="Low complexity" evidence="1">
    <location>
        <begin position="156"/>
        <end position="166"/>
    </location>
</feature>
<evidence type="ECO:0000313" key="3">
    <source>
        <dbReference type="EMBL" id="CZR62953.1"/>
    </source>
</evidence>